<feature type="compositionally biased region" description="Polar residues" evidence="1">
    <location>
        <begin position="130"/>
        <end position="141"/>
    </location>
</feature>
<dbReference type="VEuPathDB" id="FungiDB:PV07_08607"/>
<feature type="region of interest" description="Disordered" evidence="1">
    <location>
        <begin position="1"/>
        <end position="22"/>
    </location>
</feature>
<dbReference type="EMBL" id="KN847044">
    <property type="protein sequence ID" value="KIW25434.1"/>
    <property type="molecule type" value="Genomic_DNA"/>
</dbReference>
<feature type="compositionally biased region" description="Polar residues" evidence="1">
    <location>
        <begin position="155"/>
        <end position="172"/>
    </location>
</feature>
<gene>
    <name evidence="2" type="ORF">PV07_08607</name>
</gene>
<dbReference type="GeneID" id="27347801"/>
<dbReference type="RefSeq" id="XP_016245650.1">
    <property type="nucleotide sequence ID" value="XM_016395794.1"/>
</dbReference>
<evidence type="ECO:0000256" key="1">
    <source>
        <dbReference type="SAM" id="MobiDB-lite"/>
    </source>
</evidence>
<feature type="compositionally biased region" description="Low complexity" evidence="1">
    <location>
        <begin position="142"/>
        <end position="154"/>
    </location>
</feature>
<dbReference type="OrthoDB" id="4121300at2759"/>
<protein>
    <submittedName>
        <fullName evidence="2">Uncharacterized protein</fullName>
    </submittedName>
</protein>
<accession>A0A0D2CPE2</accession>
<evidence type="ECO:0000313" key="3">
    <source>
        <dbReference type="Proteomes" id="UP000054466"/>
    </source>
</evidence>
<organism evidence="2 3">
    <name type="scientific">Cladophialophora immunda</name>
    <dbReference type="NCBI Taxonomy" id="569365"/>
    <lineage>
        <taxon>Eukaryota</taxon>
        <taxon>Fungi</taxon>
        <taxon>Dikarya</taxon>
        <taxon>Ascomycota</taxon>
        <taxon>Pezizomycotina</taxon>
        <taxon>Eurotiomycetes</taxon>
        <taxon>Chaetothyriomycetidae</taxon>
        <taxon>Chaetothyriales</taxon>
        <taxon>Herpotrichiellaceae</taxon>
        <taxon>Cladophialophora</taxon>
    </lineage>
</organism>
<evidence type="ECO:0000313" key="2">
    <source>
        <dbReference type="EMBL" id="KIW25434.1"/>
    </source>
</evidence>
<feature type="compositionally biased region" description="Basic residues" evidence="1">
    <location>
        <begin position="192"/>
        <end position="207"/>
    </location>
</feature>
<feature type="region of interest" description="Disordered" evidence="1">
    <location>
        <begin position="109"/>
        <end position="213"/>
    </location>
</feature>
<reference evidence="2 3" key="1">
    <citation type="submission" date="2015-01" db="EMBL/GenBank/DDBJ databases">
        <title>The Genome Sequence of Cladophialophora immunda CBS83496.</title>
        <authorList>
            <consortium name="The Broad Institute Genomics Platform"/>
            <person name="Cuomo C."/>
            <person name="de Hoog S."/>
            <person name="Gorbushina A."/>
            <person name="Stielow B."/>
            <person name="Teixiera M."/>
            <person name="Abouelleil A."/>
            <person name="Chapman S.B."/>
            <person name="Priest M."/>
            <person name="Young S.K."/>
            <person name="Wortman J."/>
            <person name="Nusbaum C."/>
            <person name="Birren B."/>
        </authorList>
    </citation>
    <scope>NUCLEOTIDE SEQUENCE [LARGE SCALE GENOMIC DNA]</scope>
    <source>
        <strain evidence="2 3">CBS 83496</strain>
    </source>
</reference>
<dbReference type="AlphaFoldDB" id="A0A0D2CPE2"/>
<feature type="compositionally biased region" description="Polar residues" evidence="1">
    <location>
        <begin position="12"/>
        <end position="22"/>
    </location>
</feature>
<dbReference type="Proteomes" id="UP000054466">
    <property type="component" value="Unassembled WGS sequence"/>
</dbReference>
<name>A0A0D2CPE2_9EURO</name>
<dbReference type="HOGENOM" id="CLU_735657_0_0_1"/>
<sequence>MSEPTAAFLPVPQQSHFSSRQTPSSPFLSSIFHFIFQALIIMNSSNMAGGATINQDEQQQIPAGGSLDRTALIQPLRLGQILHETDIGLELPRKRTGLTPVARDKFGVPVVMSNLPQKKAGARKRKTQRQTESPRSVQSVTAPLAPAPASAPSSTNAQKPNKESTATASGHVNNKDEAAATTDGRTAEHAQRPARAKSAHGPPKRGRTQQPGKLTLISAEQLGDLRADLIQSAKDNSDLRHEVDVLERKLAQSEEERRMYWSCGLEWARREKGLCMELEYWKAQAGAATQDNIGDDGGAVQYGFVGGRDFDVGFQAARHHQGGTAQGIELGLDIPLSVLPAAGHGAVDADFGARFGTGFDRAPDHLVATADELDKERDVMLRMD</sequence>
<keyword evidence="3" id="KW-1185">Reference proteome</keyword>
<proteinExistence type="predicted"/>